<proteinExistence type="inferred from homology"/>
<evidence type="ECO:0000256" key="5">
    <source>
        <dbReference type="ARBA" id="ARBA00023163"/>
    </source>
</evidence>
<dbReference type="RefSeq" id="WP_210088317.1">
    <property type="nucleotide sequence ID" value="NZ_JAGGKG010000004.1"/>
</dbReference>
<keyword evidence="5" id="KW-0804">Transcription</keyword>
<dbReference type="SUPFAM" id="SSF88659">
    <property type="entry name" value="Sigma3 and sigma4 domains of RNA polymerase sigma factors"/>
    <property type="match status" value="1"/>
</dbReference>
<evidence type="ECO:0000259" key="6">
    <source>
        <dbReference type="Pfam" id="PF04542"/>
    </source>
</evidence>
<dbReference type="Gene3D" id="1.10.1740.10">
    <property type="match status" value="1"/>
</dbReference>
<dbReference type="SUPFAM" id="SSF88946">
    <property type="entry name" value="Sigma2 domain of RNA polymerase sigma factors"/>
    <property type="match status" value="1"/>
</dbReference>
<dbReference type="Proteomes" id="UP001519272">
    <property type="component" value="Unassembled WGS sequence"/>
</dbReference>
<name>A0ABS4FQN7_9BACL</name>
<evidence type="ECO:0000259" key="7">
    <source>
        <dbReference type="Pfam" id="PF08281"/>
    </source>
</evidence>
<dbReference type="Gene3D" id="1.10.10.10">
    <property type="entry name" value="Winged helix-like DNA-binding domain superfamily/Winged helix DNA-binding domain"/>
    <property type="match status" value="1"/>
</dbReference>
<keyword evidence="4" id="KW-0238">DNA-binding</keyword>
<keyword evidence="3" id="KW-0731">Sigma factor</keyword>
<dbReference type="PANTHER" id="PTHR43133:SF8">
    <property type="entry name" value="RNA POLYMERASE SIGMA FACTOR HI_1459-RELATED"/>
    <property type="match status" value="1"/>
</dbReference>
<evidence type="ECO:0000313" key="9">
    <source>
        <dbReference type="Proteomes" id="UP001519272"/>
    </source>
</evidence>
<evidence type="ECO:0000256" key="3">
    <source>
        <dbReference type="ARBA" id="ARBA00023082"/>
    </source>
</evidence>
<accession>A0ABS4FQN7</accession>
<gene>
    <name evidence="8" type="ORF">J2Z32_001271</name>
</gene>
<dbReference type="InterPro" id="IPR039425">
    <property type="entry name" value="RNA_pol_sigma-70-like"/>
</dbReference>
<sequence length="157" mass="18800">MNPLDIQQAYNRYKFELNQYIYGLLKQQQDAEDLTQECFIRLMRYELHVPEERLLYFLKRIARNLVIDLYRKRKYELLRNYKLQVPTYHSDISQLEVGEGVTDLMSYVSNIEHQKVVKFRVIDGYSIKETAQLMNRSESMVKSSLFHAVNKIKANII</sequence>
<keyword evidence="9" id="KW-1185">Reference proteome</keyword>
<evidence type="ECO:0000256" key="2">
    <source>
        <dbReference type="ARBA" id="ARBA00023015"/>
    </source>
</evidence>
<keyword evidence="2" id="KW-0805">Transcription regulation</keyword>
<dbReference type="Pfam" id="PF08281">
    <property type="entry name" value="Sigma70_r4_2"/>
    <property type="match status" value="1"/>
</dbReference>
<dbReference type="InterPro" id="IPR013325">
    <property type="entry name" value="RNA_pol_sigma_r2"/>
</dbReference>
<evidence type="ECO:0000313" key="8">
    <source>
        <dbReference type="EMBL" id="MBP1904648.1"/>
    </source>
</evidence>
<dbReference type="EMBL" id="JAGGKG010000004">
    <property type="protein sequence ID" value="MBP1904648.1"/>
    <property type="molecule type" value="Genomic_DNA"/>
</dbReference>
<dbReference type="InterPro" id="IPR014284">
    <property type="entry name" value="RNA_pol_sigma-70_dom"/>
</dbReference>
<comment type="caution">
    <text evidence="8">The sequence shown here is derived from an EMBL/GenBank/DDBJ whole genome shotgun (WGS) entry which is preliminary data.</text>
</comment>
<protein>
    <submittedName>
        <fullName evidence="8">RNA polymerase sigma-70 factor (ECF subfamily)</fullName>
    </submittedName>
</protein>
<evidence type="ECO:0000256" key="4">
    <source>
        <dbReference type="ARBA" id="ARBA00023125"/>
    </source>
</evidence>
<dbReference type="NCBIfam" id="TIGR02937">
    <property type="entry name" value="sigma70-ECF"/>
    <property type="match status" value="1"/>
</dbReference>
<dbReference type="InterPro" id="IPR036388">
    <property type="entry name" value="WH-like_DNA-bd_sf"/>
</dbReference>
<evidence type="ECO:0000256" key="1">
    <source>
        <dbReference type="ARBA" id="ARBA00010641"/>
    </source>
</evidence>
<feature type="domain" description="RNA polymerase sigma factor 70 region 4 type 2" evidence="7">
    <location>
        <begin position="114"/>
        <end position="151"/>
    </location>
</feature>
<dbReference type="InterPro" id="IPR013324">
    <property type="entry name" value="RNA_pol_sigma_r3/r4-like"/>
</dbReference>
<organism evidence="8 9">
    <name type="scientific">Paenibacillus turicensis</name>
    <dbReference type="NCBI Taxonomy" id="160487"/>
    <lineage>
        <taxon>Bacteria</taxon>
        <taxon>Bacillati</taxon>
        <taxon>Bacillota</taxon>
        <taxon>Bacilli</taxon>
        <taxon>Bacillales</taxon>
        <taxon>Paenibacillaceae</taxon>
        <taxon>Paenibacillus</taxon>
    </lineage>
</organism>
<reference evidence="8 9" key="1">
    <citation type="submission" date="2021-03" db="EMBL/GenBank/DDBJ databases">
        <title>Genomic Encyclopedia of Type Strains, Phase IV (KMG-IV): sequencing the most valuable type-strain genomes for metagenomic binning, comparative biology and taxonomic classification.</title>
        <authorList>
            <person name="Goeker M."/>
        </authorList>
    </citation>
    <scope>NUCLEOTIDE SEQUENCE [LARGE SCALE GENOMIC DNA]</scope>
    <source>
        <strain evidence="8 9">DSM 14349</strain>
    </source>
</reference>
<dbReference type="InterPro" id="IPR013249">
    <property type="entry name" value="RNA_pol_sigma70_r4_t2"/>
</dbReference>
<dbReference type="Pfam" id="PF04542">
    <property type="entry name" value="Sigma70_r2"/>
    <property type="match status" value="1"/>
</dbReference>
<feature type="domain" description="RNA polymerase sigma-70 region 2" evidence="6">
    <location>
        <begin position="10"/>
        <end position="74"/>
    </location>
</feature>
<dbReference type="PANTHER" id="PTHR43133">
    <property type="entry name" value="RNA POLYMERASE ECF-TYPE SIGMA FACTO"/>
    <property type="match status" value="1"/>
</dbReference>
<comment type="similarity">
    <text evidence="1">Belongs to the sigma-70 factor family. ECF subfamily.</text>
</comment>
<dbReference type="InterPro" id="IPR007627">
    <property type="entry name" value="RNA_pol_sigma70_r2"/>
</dbReference>